<keyword evidence="4" id="KW-0378">Hydrolase</keyword>
<dbReference type="PROSITE" id="PS50030">
    <property type="entry name" value="UBA"/>
    <property type="match status" value="1"/>
</dbReference>
<dbReference type="PROSITE" id="PS00141">
    <property type="entry name" value="ASP_PROTEASE"/>
    <property type="match status" value="1"/>
</dbReference>
<dbReference type="InterPro" id="IPR019103">
    <property type="entry name" value="Peptidase_aspartic_DDI1-type"/>
</dbReference>
<evidence type="ECO:0000256" key="4">
    <source>
        <dbReference type="ARBA" id="ARBA00022801"/>
    </source>
</evidence>
<dbReference type="InterPro" id="IPR001969">
    <property type="entry name" value="Aspartic_peptidase_AS"/>
</dbReference>
<evidence type="ECO:0000259" key="5">
    <source>
        <dbReference type="PROSITE" id="PS50030"/>
    </source>
</evidence>
<feature type="domain" description="Peptidase A2" evidence="7">
    <location>
        <begin position="211"/>
        <end position="226"/>
    </location>
</feature>
<dbReference type="EMBL" id="CP001669">
    <property type="protein sequence ID" value="AFZ79009.1"/>
    <property type="molecule type" value="Genomic_DNA"/>
</dbReference>
<comment type="similarity">
    <text evidence="1">Belongs to the DDI1 family.</text>
</comment>
<dbReference type="InterPro" id="IPR021109">
    <property type="entry name" value="Peptidase_aspartic_dom_sf"/>
</dbReference>
<evidence type="ECO:0000256" key="2">
    <source>
        <dbReference type="ARBA" id="ARBA00022670"/>
    </source>
</evidence>
<keyword evidence="2" id="KW-0645">Protease</keyword>
<dbReference type="PANTHER" id="PTHR12917:SF1">
    <property type="entry name" value="AT13091P"/>
    <property type="match status" value="1"/>
</dbReference>
<reference evidence="8 9" key="1">
    <citation type="journal article" date="2012" name="BMC Genomics">
        <title>Comparative genomic analysis and phylogenetic position of Theileria equi.</title>
        <authorList>
            <person name="Kappmeyer L.S."/>
            <person name="Thiagarajan M."/>
            <person name="Herndon D.R."/>
            <person name="Ramsay J.D."/>
            <person name="Caler E."/>
            <person name="Djikeng A."/>
            <person name="Gillespie J.J."/>
            <person name="Lau A.O."/>
            <person name="Roalson E.H."/>
            <person name="Silva J.C."/>
            <person name="Silva M.G."/>
            <person name="Suarez C.E."/>
            <person name="Ueti M.W."/>
            <person name="Nene V.M."/>
            <person name="Mealey R.H."/>
            <person name="Knowles D.P."/>
            <person name="Brayton K.A."/>
        </authorList>
    </citation>
    <scope>NUCLEOTIDE SEQUENCE [LARGE SCALE GENOMIC DNA]</scope>
    <source>
        <strain evidence="8 9">WA</strain>
    </source>
</reference>
<dbReference type="InterPro" id="IPR001995">
    <property type="entry name" value="Peptidase_A2_cat"/>
</dbReference>
<dbReference type="SUPFAM" id="SSF50630">
    <property type="entry name" value="Acid proteases"/>
    <property type="match status" value="1"/>
</dbReference>
<name>L0AVU4_THEEQ</name>
<evidence type="ECO:0000259" key="7">
    <source>
        <dbReference type="PROSITE" id="PS50175"/>
    </source>
</evidence>
<dbReference type="Gene3D" id="3.10.20.90">
    <property type="entry name" value="Phosphatidylinositol 3-kinase Catalytic Subunit, Chain A, domain 1"/>
    <property type="match status" value="1"/>
</dbReference>
<evidence type="ECO:0008006" key="10">
    <source>
        <dbReference type="Google" id="ProtNLM"/>
    </source>
</evidence>
<dbReference type="PROSITE" id="PS50175">
    <property type="entry name" value="ASP_PROT_RETROV"/>
    <property type="match status" value="1"/>
</dbReference>
<sequence length="374" mass="42525">MNCLADGRLATLYLENDWDMIKLQQLIQEQLNIPISKQKLYLDGAHIDENYKTIADSNLKNNDILLVKNKDHDMASSSFYNRNIESKIDEIMYTKASEMIKNFKEGAPVYETVKMTNKPFYNALIAKDVYAVAKVLKEKHLEHQNNEMEHKRRLIKASLDPLNPESQLLIQKDIEQNRINENYISAQNFLPESFGGIIMLYVNVEINGVVIKALVDTGAEHTIMNKECAKRCNLLNMIDERFKGTRNTVGKIHLADLKIGPIFIHVSFVILDGGNIDFILGLDILRRYACTINLKDNCLQINDISVPFLSEKDIKAEDHKSTSSGIHAVKQESENPDKINRLSELLGVSREYAKELLDISNGNEELAASFVLNN</sequence>
<dbReference type="PROSITE" id="PS50053">
    <property type="entry name" value="UBIQUITIN_2"/>
    <property type="match status" value="1"/>
</dbReference>
<dbReference type="InterPro" id="IPR000626">
    <property type="entry name" value="Ubiquitin-like_dom"/>
</dbReference>
<dbReference type="CDD" id="cd05479">
    <property type="entry name" value="RP_DDI"/>
    <property type="match status" value="1"/>
</dbReference>
<proteinExistence type="inferred from homology"/>
<protein>
    <recommendedName>
        <fullName evidence="10">DNA damage-inducible protein 1</fullName>
    </recommendedName>
</protein>
<feature type="domain" description="Ubiquitin-like" evidence="6">
    <location>
        <begin position="1"/>
        <end position="67"/>
    </location>
</feature>
<evidence type="ECO:0000256" key="1">
    <source>
        <dbReference type="ARBA" id="ARBA00009136"/>
    </source>
</evidence>
<dbReference type="SMART" id="SM00165">
    <property type="entry name" value="UBA"/>
    <property type="match status" value="1"/>
</dbReference>
<dbReference type="OrthoDB" id="1047367at2759"/>
<dbReference type="VEuPathDB" id="PiroplasmaDB:BEWA_018540"/>
<dbReference type="GO" id="GO:0004190">
    <property type="term" value="F:aspartic-type endopeptidase activity"/>
    <property type="evidence" value="ECO:0007669"/>
    <property type="project" value="UniProtKB-KW"/>
</dbReference>
<dbReference type="Proteomes" id="UP000031512">
    <property type="component" value="Chromosome 1"/>
</dbReference>
<dbReference type="KEGG" id="beq:BEWA_018540"/>
<dbReference type="PANTHER" id="PTHR12917">
    <property type="entry name" value="ASPARTYL PROTEASE DDI-RELATED"/>
    <property type="match status" value="1"/>
</dbReference>
<evidence type="ECO:0000256" key="3">
    <source>
        <dbReference type="ARBA" id="ARBA00022750"/>
    </source>
</evidence>
<evidence type="ECO:0000313" key="9">
    <source>
        <dbReference type="Proteomes" id="UP000031512"/>
    </source>
</evidence>
<keyword evidence="9" id="KW-1185">Reference proteome</keyword>
<dbReference type="Gene3D" id="2.40.70.10">
    <property type="entry name" value="Acid Proteases"/>
    <property type="match status" value="1"/>
</dbReference>
<dbReference type="RefSeq" id="XP_004828675.1">
    <property type="nucleotide sequence ID" value="XM_004828618.1"/>
</dbReference>
<dbReference type="GO" id="GO:0006508">
    <property type="term" value="P:proteolysis"/>
    <property type="evidence" value="ECO:0007669"/>
    <property type="project" value="UniProtKB-KW"/>
</dbReference>
<dbReference type="InterPro" id="IPR015940">
    <property type="entry name" value="UBA"/>
</dbReference>
<dbReference type="AlphaFoldDB" id="L0AVU4"/>
<accession>L0AVU4</accession>
<evidence type="ECO:0000313" key="8">
    <source>
        <dbReference type="EMBL" id="AFZ79009.1"/>
    </source>
</evidence>
<evidence type="ECO:0000259" key="6">
    <source>
        <dbReference type="PROSITE" id="PS50053"/>
    </source>
</evidence>
<dbReference type="GeneID" id="15803823"/>
<dbReference type="SUPFAM" id="SSF54236">
    <property type="entry name" value="Ubiquitin-like"/>
    <property type="match status" value="1"/>
</dbReference>
<dbReference type="InterPro" id="IPR029071">
    <property type="entry name" value="Ubiquitin-like_domsf"/>
</dbReference>
<dbReference type="Pfam" id="PF09668">
    <property type="entry name" value="Asp_protease"/>
    <property type="match status" value="1"/>
</dbReference>
<dbReference type="STRING" id="1537102.L0AVU4"/>
<gene>
    <name evidence="8" type="ORF">BEWA_018540</name>
</gene>
<keyword evidence="3" id="KW-0064">Aspartyl protease</keyword>
<organism evidence="8 9">
    <name type="scientific">Theileria equi strain WA</name>
    <dbReference type="NCBI Taxonomy" id="1537102"/>
    <lineage>
        <taxon>Eukaryota</taxon>
        <taxon>Sar</taxon>
        <taxon>Alveolata</taxon>
        <taxon>Apicomplexa</taxon>
        <taxon>Aconoidasida</taxon>
        <taxon>Piroplasmida</taxon>
        <taxon>Theileriidae</taxon>
        <taxon>Theileria</taxon>
    </lineage>
</organism>
<dbReference type="eggNOG" id="KOG0012">
    <property type="taxonomic scope" value="Eukaryota"/>
</dbReference>
<feature type="domain" description="UBA" evidence="5">
    <location>
        <begin position="331"/>
        <end position="374"/>
    </location>
</feature>